<dbReference type="RefSeq" id="WP_082342687.1">
    <property type="nucleotide sequence ID" value="NZ_CP012332.1"/>
</dbReference>
<feature type="compositionally biased region" description="Low complexity" evidence="4">
    <location>
        <begin position="368"/>
        <end position="392"/>
    </location>
</feature>
<evidence type="ECO:0000256" key="4">
    <source>
        <dbReference type="SAM" id="MobiDB-lite"/>
    </source>
</evidence>
<keyword evidence="2" id="KW-0413">Isomerase</keyword>
<dbReference type="InterPro" id="IPR042092">
    <property type="entry name" value="PsdUridine_s_RsuA/RluB/E/F_cat"/>
</dbReference>
<dbReference type="AlphaFoldDB" id="A0A0K1PAL3"/>
<dbReference type="EMBL" id="CP012332">
    <property type="protein sequence ID" value="AKU90542.1"/>
    <property type="molecule type" value="Genomic_DNA"/>
</dbReference>
<evidence type="ECO:0000256" key="2">
    <source>
        <dbReference type="ARBA" id="ARBA00023235"/>
    </source>
</evidence>
<dbReference type="Pfam" id="PF01479">
    <property type="entry name" value="S4"/>
    <property type="match status" value="1"/>
</dbReference>
<dbReference type="Gene3D" id="3.30.70.1560">
    <property type="entry name" value="Alpha-L RNA-binding motif"/>
    <property type="match status" value="1"/>
</dbReference>
<dbReference type="CDD" id="cd00165">
    <property type="entry name" value="S4"/>
    <property type="match status" value="1"/>
</dbReference>
<dbReference type="GO" id="GO:0000455">
    <property type="term" value="P:enzyme-directed rRNA pseudouridine synthesis"/>
    <property type="evidence" value="ECO:0007669"/>
    <property type="project" value="UniProtKB-ARBA"/>
</dbReference>
<dbReference type="PROSITE" id="PS50889">
    <property type="entry name" value="S4"/>
    <property type="match status" value="1"/>
</dbReference>
<sequence length="441" mass="46256">MAEERLQKILSRAGVASRRAAEELILDGRVQVNGETIRELGTRADPAKDVIRVDKAVIAEPDDLVHFVLYKPERVVTTLSDPEGRTSVGDLLRRAKARVYPVGRLDYDAEGTLLLTNDGELAHKLTHPRWGAKRTYLAKVKGEPAEAVLQQMRDGVRLEDGMARALEATFEKRTPRNTWIRLVLVEGRHHLVKRLCEAVGHPVVRLFRSDYAGVGVQGMQPGELRPLTTQELNGLRRAVAEEAPLPAGGRPRRRTARTQVAVRDPIYGVARPGASSPQPRRSTSRAAPAGPRGSFAPSGRAAPAGPRGSFAPSGRAAPAGPRGSFAPSGRPAPAGPRGSFAPSGRAAPAGPRGSFAPSGRAALVGPRGSFAPSGRAAPAGPRESAAPSSRGAPSGGRGFGATAKPTGFRAGPGRAPSASGRKPSAGKPSSSARGPRAPRGR</sequence>
<dbReference type="PANTHER" id="PTHR47683:SF2">
    <property type="entry name" value="RNA-BINDING S4 DOMAIN-CONTAINING PROTEIN"/>
    <property type="match status" value="1"/>
</dbReference>
<dbReference type="GO" id="GO:0120159">
    <property type="term" value="F:rRNA pseudouridine synthase activity"/>
    <property type="evidence" value="ECO:0007669"/>
    <property type="project" value="UniProtKB-ARBA"/>
</dbReference>
<evidence type="ECO:0000313" key="7">
    <source>
        <dbReference type="Proteomes" id="UP000055590"/>
    </source>
</evidence>
<organism evidence="6 7">
    <name type="scientific">Vulgatibacter incomptus</name>
    <dbReference type="NCBI Taxonomy" id="1391653"/>
    <lineage>
        <taxon>Bacteria</taxon>
        <taxon>Pseudomonadati</taxon>
        <taxon>Myxococcota</taxon>
        <taxon>Myxococcia</taxon>
        <taxon>Myxococcales</taxon>
        <taxon>Cystobacterineae</taxon>
        <taxon>Vulgatibacteraceae</taxon>
        <taxon>Vulgatibacter</taxon>
    </lineage>
</organism>
<dbReference type="InterPro" id="IPR002942">
    <property type="entry name" value="S4_RNA-bd"/>
</dbReference>
<dbReference type="NCBIfam" id="TIGR00093">
    <property type="entry name" value="pseudouridine synthase"/>
    <property type="match status" value="1"/>
</dbReference>
<dbReference type="InterPro" id="IPR050343">
    <property type="entry name" value="RsuA_PseudoU_synthase"/>
</dbReference>
<dbReference type="FunFam" id="3.10.290.10:FF:000003">
    <property type="entry name" value="Pseudouridine synthase"/>
    <property type="match status" value="1"/>
</dbReference>
<dbReference type="SUPFAM" id="SSF55174">
    <property type="entry name" value="Alpha-L RNA-binding motif"/>
    <property type="match status" value="1"/>
</dbReference>
<dbReference type="PANTHER" id="PTHR47683">
    <property type="entry name" value="PSEUDOURIDINE SYNTHASE FAMILY PROTEIN-RELATED"/>
    <property type="match status" value="1"/>
</dbReference>
<proteinExistence type="inferred from homology"/>
<evidence type="ECO:0000256" key="3">
    <source>
        <dbReference type="PROSITE-ProRule" id="PRU00182"/>
    </source>
</evidence>
<dbReference type="GO" id="GO:0003723">
    <property type="term" value="F:RNA binding"/>
    <property type="evidence" value="ECO:0007669"/>
    <property type="project" value="UniProtKB-KW"/>
</dbReference>
<dbReference type="SUPFAM" id="SSF55120">
    <property type="entry name" value="Pseudouridine synthase"/>
    <property type="match status" value="1"/>
</dbReference>
<dbReference type="PATRIC" id="fig|1391653.3.peg.952"/>
<reference evidence="6 7" key="1">
    <citation type="submission" date="2015-08" db="EMBL/GenBank/DDBJ databases">
        <authorList>
            <person name="Babu N.S."/>
            <person name="Beckwith C.J."/>
            <person name="Beseler K.G."/>
            <person name="Brison A."/>
            <person name="Carone J.V."/>
            <person name="Caskin T.P."/>
            <person name="Diamond M."/>
            <person name="Durham M.E."/>
            <person name="Foxe J.M."/>
            <person name="Go M."/>
            <person name="Henderson B.A."/>
            <person name="Jones I.B."/>
            <person name="McGettigan J.A."/>
            <person name="Micheletti S.J."/>
            <person name="Nasrallah M.E."/>
            <person name="Ortiz D."/>
            <person name="Piller C.R."/>
            <person name="Privatt S.R."/>
            <person name="Schneider S.L."/>
            <person name="Sharp S."/>
            <person name="Smith T.C."/>
            <person name="Stanton J.D."/>
            <person name="Ullery H.E."/>
            <person name="Wilson R.J."/>
            <person name="Serrano M.G."/>
            <person name="Buck G."/>
            <person name="Lee V."/>
            <person name="Wang Y."/>
            <person name="Carvalho R."/>
            <person name="Voegtly L."/>
            <person name="Shi R."/>
            <person name="Duckworth R."/>
            <person name="Johnson A."/>
            <person name="Loviza R."/>
            <person name="Walstead R."/>
            <person name="Shah Z."/>
            <person name="Kiflezghi M."/>
            <person name="Wade K."/>
            <person name="Ball S.L."/>
            <person name="Bradley K.W."/>
            <person name="Asai D.J."/>
            <person name="Bowman C.A."/>
            <person name="Russell D.A."/>
            <person name="Pope W.H."/>
            <person name="Jacobs-Sera D."/>
            <person name="Hendrix R.W."/>
            <person name="Hatfull G.F."/>
        </authorList>
    </citation>
    <scope>NUCLEOTIDE SEQUENCE [LARGE SCALE GENOMIC DNA]</scope>
    <source>
        <strain evidence="6 7">DSM 27710</strain>
    </source>
</reference>
<comment type="similarity">
    <text evidence="1">Belongs to the pseudouridine synthase RsuA family.</text>
</comment>
<dbReference type="Proteomes" id="UP000055590">
    <property type="component" value="Chromosome"/>
</dbReference>
<accession>A0A0K1PAL3</accession>
<dbReference type="Pfam" id="PF00849">
    <property type="entry name" value="PseudoU_synth_2"/>
    <property type="match status" value="1"/>
</dbReference>
<gene>
    <name evidence="6" type="ORF">AKJ08_0929</name>
</gene>
<dbReference type="KEGG" id="vin:AKJ08_0929"/>
<feature type="domain" description="RNA-binding S4" evidence="5">
    <location>
        <begin position="4"/>
        <end position="62"/>
    </location>
</feature>
<dbReference type="CDD" id="cd02870">
    <property type="entry name" value="PseudoU_synth_RsuA_like"/>
    <property type="match status" value="1"/>
</dbReference>
<name>A0A0K1PAL3_9BACT</name>
<dbReference type="Gene3D" id="3.30.70.580">
    <property type="entry name" value="Pseudouridine synthase I, catalytic domain, N-terminal subdomain"/>
    <property type="match status" value="1"/>
</dbReference>
<dbReference type="InterPro" id="IPR020103">
    <property type="entry name" value="PsdUridine_synth_cat_dom_sf"/>
</dbReference>
<dbReference type="InterPro" id="IPR036986">
    <property type="entry name" value="S4_RNA-bd_sf"/>
</dbReference>
<keyword evidence="3" id="KW-0694">RNA-binding</keyword>
<dbReference type="OrthoDB" id="9807213at2"/>
<dbReference type="Gene3D" id="3.10.290.10">
    <property type="entry name" value="RNA-binding S4 domain"/>
    <property type="match status" value="1"/>
</dbReference>
<evidence type="ECO:0000259" key="5">
    <source>
        <dbReference type="SMART" id="SM00363"/>
    </source>
</evidence>
<evidence type="ECO:0000313" key="6">
    <source>
        <dbReference type="EMBL" id="AKU90542.1"/>
    </source>
</evidence>
<feature type="compositionally biased region" description="Polar residues" evidence="4">
    <location>
        <begin position="275"/>
        <end position="285"/>
    </location>
</feature>
<dbReference type="SMART" id="SM00363">
    <property type="entry name" value="S4"/>
    <property type="match status" value="1"/>
</dbReference>
<keyword evidence="7" id="KW-1185">Reference proteome</keyword>
<dbReference type="InterPro" id="IPR006145">
    <property type="entry name" value="PsdUridine_synth_RsuA/RluA"/>
</dbReference>
<dbReference type="STRING" id="1391653.AKJ08_0929"/>
<feature type="compositionally biased region" description="Low complexity" evidence="4">
    <location>
        <begin position="293"/>
        <end position="359"/>
    </location>
</feature>
<protein>
    <submittedName>
        <fullName evidence="6">Ribosomal large subunit pseudouridine synthase B</fullName>
    </submittedName>
</protein>
<dbReference type="InterPro" id="IPR000748">
    <property type="entry name" value="PsdUridine_synth_RsuA/RluB/E/F"/>
</dbReference>
<feature type="region of interest" description="Disordered" evidence="4">
    <location>
        <begin position="240"/>
        <end position="441"/>
    </location>
</feature>
<evidence type="ECO:0000256" key="1">
    <source>
        <dbReference type="ARBA" id="ARBA00008348"/>
    </source>
</evidence>
<dbReference type="InterPro" id="IPR020094">
    <property type="entry name" value="TruA/RsuA/RluB/E/F_N"/>
</dbReference>